<name>A0A0F2DVX2_STRMT</name>
<reference evidence="1 2" key="1">
    <citation type="submission" date="2015-02" db="EMBL/GenBank/DDBJ databases">
        <title>Evolution of amylase-binding proteins of oral streptococcal species.</title>
        <authorList>
            <person name="Haase E.M."/>
        </authorList>
    </citation>
    <scope>NUCLEOTIDE SEQUENCE [LARGE SCALE GENOMIC DNA]</scope>
    <source>
        <strain evidence="1 2">SK145</strain>
    </source>
</reference>
<gene>
    <name evidence="1" type="ORF">TZ93_01577</name>
</gene>
<evidence type="ECO:0000313" key="2">
    <source>
        <dbReference type="Proteomes" id="UP000033590"/>
    </source>
</evidence>
<dbReference type="PATRIC" id="fig|28037.215.peg.1546"/>
<dbReference type="RefSeq" id="WP_235285187.1">
    <property type="nucleotide sequence ID" value="NZ_CAMHWI010000009.1"/>
</dbReference>
<comment type="caution">
    <text evidence="1">The sequence shown here is derived from an EMBL/GenBank/DDBJ whole genome shotgun (WGS) entry which is preliminary data.</text>
</comment>
<protein>
    <submittedName>
        <fullName evidence="1">Uncharacterized protein</fullName>
    </submittedName>
</protein>
<accession>A0A0F2DVX2</accession>
<sequence length="171" mass="19721">MNNTQVYQAQTTNHGIARALGEEIRMITDVEETNYNGHGEIIVEYTSDVALTKLFDRIKSLYEKGESYETKPFLHFKVLEDDLEPKPGVFTVKEVMDFFGNLKQQKRGKEMNFKEFKTWLDNAVSVAEAMALPENKGVLDDLIENTANNLAFISELVESRQLIYRKPRHED</sequence>
<evidence type="ECO:0000313" key="1">
    <source>
        <dbReference type="EMBL" id="KJQ73691.1"/>
    </source>
</evidence>
<dbReference type="AlphaFoldDB" id="A0A0F2DVX2"/>
<dbReference type="Proteomes" id="UP000033590">
    <property type="component" value="Unassembled WGS sequence"/>
</dbReference>
<proteinExistence type="predicted"/>
<dbReference type="EMBL" id="JYGS01000006">
    <property type="protein sequence ID" value="KJQ73691.1"/>
    <property type="molecule type" value="Genomic_DNA"/>
</dbReference>
<organism evidence="1 2">
    <name type="scientific">Streptococcus mitis</name>
    <dbReference type="NCBI Taxonomy" id="28037"/>
    <lineage>
        <taxon>Bacteria</taxon>
        <taxon>Bacillati</taxon>
        <taxon>Bacillota</taxon>
        <taxon>Bacilli</taxon>
        <taxon>Lactobacillales</taxon>
        <taxon>Streptococcaceae</taxon>
        <taxon>Streptococcus</taxon>
        <taxon>Streptococcus mitis group</taxon>
    </lineage>
</organism>